<dbReference type="SUPFAM" id="SSF51735">
    <property type="entry name" value="NAD(P)-binding Rossmann-fold domains"/>
    <property type="match status" value="1"/>
</dbReference>
<dbReference type="Pfam" id="PF00106">
    <property type="entry name" value="adh_short"/>
    <property type="match status" value="1"/>
</dbReference>
<accession>A0A0P7AU83</accession>
<dbReference type="PRINTS" id="PR00081">
    <property type="entry name" value="GDHRDH"/>
</dbReference>
<name>A0A0P7AU83_9HYPO</name>
<reference evidence="3 4" key="1">
    <citation type="submission" date="2015-09" db="EMBL/GenBank/DDBJ databases">
        <title>Draft genome of a European isolate of the apple canker pathogen Neonectria ditissima.</title>
        <authorList>
            <person name="Gomez-Cortecero A."/>
            <person name="Harrison R.J."/>
            <person name="Armitage A.D."/>
        </authorList>
    </citation>
    <scope>NUCLEOTIDE SEQUENCE [LARGE SCALE GENOMIC DNA]</scope>
    <source>
        <strain evidence="3 4">R09/05</strain>
    </source>
</reference>
<comment type="similarity">
    <text evidence="1">Belongs to the short-chain dehydrogenases/reductases (SDR) family.</text>
</comment>
<dbReference type="Proteomes" id="UP000050424">
    <property type="component" value="Unassembled WGS sequence"/>
</dbReference>
<evidence type="ECO:0008006" key="5">
    <source>
        <dbReference type="Google" id="ProtNLM"/>
    </source>
</evidence>
<organism evidence="3 4">
    <name type="scientific">Neonectria ditissima</name>
    <dbReference type="NCBI Taxonomy" id="78410"/>
    <lineage>
        <taxon>Eukaryota</taxon>
        <taxon>Fungi</taxon>
        <taxon>Dikarya</taxon>
        <taxon>Ascomycota</taxon>
        <taxon>Pezizomycotina</taxon>
        <taxon>Sordariomycetes</taxon>
        <taxon>Hypocreomycetidae</taxon>
        <taxon>Hypocreales</taxon>
        <taxon>Nectriaceae</taxon>
        <taxon>Neonectria</taxon>
    </lineage>
</organism>
<comment type="caution">
    <text evidence="3">The sequence shown here is derived from an EMBL/GenBank/DDBJ whole genome shotgun (WGS) entry which is preliminary data.</text>
</comment>
<dbReference type="OrthoDB" id="1274115at2759"/>
<dbReference type="CDD" id="cd05374">
    <property type="entry name" value="17beta-HSD-like_SDR_c"/>
    <property type="match status" value="1"/>
</dbReference>
<keyword evidence="4" id="KW-1185">Reference proteome</keyword>
<dbReference type="STRING" id="78410.A0A0P7AU83"/>
<dbReference type="EMBL" id="LKCW01000065">
    <property type="protein sequence ID" value="KPM41435.1"/>
    <property type="molecule type" value="Genomic_DNA"/>
</dbReference>
<dbReference type="GO" id="GO:0016491">
    <property type="term" value="F:oxidoreductase activity"/>
    <property type="evidence" value="ECO:0007669"/>
    <property type="project" value="UniProtKB-KW"/>
</dbReference>
<dbReference type="InterPro" id="IPR002347">
    <property type="entry name" value="SDR_fam"/>
</dbReference>
<protein>
    <recommendedName>
        <fullName evidence="5">NAD(P)-binding protein</fullName>
    </recommendedName>
</protein>
<dbReference type="PANTHER" id="PTHR43976:SF16">
    <property type="entry name" value="SHORT-CHAIN DEHYDROGENASE_REDUCTASE FAMILY PROTEIN"/>
    <property type="match status" value="1"/>
</dbReference>
<evidence type="ECO:0000313" key="4">
    <source>
        <dbReference type="Proteomes" id="UP000050424"/>
    </source>
</evidence>
<keyword evidence="2" id="KW-0560">Oxidoreductase</keyword>
<evidence type="ECO:0000313" key="3">
    <source>
        <dbReference type="EMBL" id="KPM41435.1"/>
    </source>
</evidence>
<gene>
    <name evidence="3" type="ORF">AK830_g5120</name>
</gene>
<proteinExistence type="inferred from homology"/>
<dbReference type="InterPro" id="IPR051911">
    <property type="entry name" value="SDR_oxidoreductase"/>
</dbReference>
<evidence type="ECO:0000256" key="2">
    <source>
        <dbReference type="ARBA" id="ARBA00023002"/>
    </source>
</evidence>
<evidence type="ECO:0000256" key="1">
    <source>
        <dbReference type="ARBA" id="ARBA00006484"/>
    </source>
</evidence>
<dbReference type="Gene3D" id="3.40.50.720">
    <property type="entry name" value="NAD(P)-binding Rossmann-like Domain"/>
    <property type="match status" value="1"/>
</dbReference>
<dbReference type="InterPro" id="IPR036291">
    <property type="entry name" value="NAD(P)-bd_dom_sf"/>
</dbReference>
<dbReference type="AlphaFoldDB" id="A0A0P7AU83"/>
<dbReference type="PANTHER" id="PTHR43976">
    <property type="entry name" value="SHORT CHAIN DEHYDROGENASE"/>
    <property type="match status" value="1"/>
</dbReference>
<sequence length="303" mass="33348">MEQPEESLPRISRVWLITGCSSGLGRAFVPAIVACGDKVIATARRLSDIQSLASDNVKCLQLDVTQSQHVLDAKLEEAVFFFGGIDVLVNNAGFIWSGVWEELESDAAQQQFETNVFGAMRLSQSALPYMRSQSSGTIIFLGSIAGWLAIAAGGLYSASKFALEVEALDREVSGMGIRAHIMVPGEFRTKILDPSSPKANFKTIQGIPAYRAIKQELRDVHVQTHGRQLGNPELAVQRIIDFVRMENLPPGQIDRLPVRIPIGSDAVDVMRQKCEDTLRLLDSWADFAASTDFENTVQGYYML</sequence>